<proteinExistence type="predicted"/>
<sequence>MPRDLTSDQKRVSKRTGLPAADLLSVRLTHVDNLSIAFTRNELILKETSFMGGQSTSTQTAQSQSAPWAAAQPALQTMLGQIGTGLNNTGLTSAESSALDTLKNNATAGNPYAGQIAGYAQTLLHGGDATAQGAKVQDNLSAYRSALAPYANGSMVGNNPALMAQLSQIRSDVGDSVNSQFAAAGRDFSGANMMAYGRGVAAAEAPVIAAQYNQDVANHLGAAGALYNAGNTTANTLTQMQQSDLANRGQGVAAAQAALDAKNYGANATLAEEAQRRGIPVQALSLLAQIGVPIAQLGTQSNSTTTGTQQKSGVDQFASIANGISGLVNAFKPK</sequence>
<evidence type="ECO:0000313" key="1">
    <source>
        <dbReference type="EMBL" id="QIP10972.2"/>
    </source>
</evidence>
<accession>A0A6G9AES3</accession>
<dbReference type="EMBL" id="CP050066">
    <property type="protein sequence ID" value="QIP10972.2"/>
    <property type="molecule type" value="Genomic_DNA"/>
</dbReference>
<gene>
    <name evidence="1" type="ORF">HAV00_20775</name>
</gene>
<name>A0A6G9AES3_9BRAD</name>
<dbReference type="Proteomes" id="UP000500895">
    <property type="component" value="Chromosome"/>
</dbReference>
<dbReference type="AlphaFoldDB" id="A0A6G9AES3"/>
<protein>
    <submittedName>
        <fullName evidence="1">Tail fiber domain-containing protein</fullName>
    </submittedName>
</protein>
<organism evidence="1 2">
    <name type="scientific">Bradyrhizobium symbiodeficiens</name>
    <dbReference type="NCBI Taxonomy" id="1404367"/>
    <lineage>
        <taxon>Bacteria</taxon>
        <taxon>Pseudomonadati</taxon>
        <taxon>Pseudomonadota</taxon>
        <taxon>Alphaproteobacteria</taxon>
        <taxon>Hyphomicrobiales</taxon>
        <taxon>Nitrobacteraceae</taxon>
        <taxon>Bradyrhizobium</taxon>
    </lineage>
</organism>
<reference evidence="1 2" key="1">
    <citation type="journal article" date="2020" name="Int. J. Syst. Evol. Microbiol.">
        <title>Description and complete genome sequences of Bradyrhizobium symbiodeficiens sp. nov., a non-symbiotic bacterium associated with legumes native to Canada.</title>
        <authorList>
            <person name="Bromfield E.S.P."/>
            <person name="Cloutier S."/>
            <person name="Nguyen H.D.T."/>
        </authorList>
    </citation>
    <scope>NUCLEOTIDE SEQUENCE [LARGE SCALE GENOMIC DNA]</scope>
    <source>
        <strain evidence="1 2">101S1MB</strain>
    </source>
</reference>
<evidence type="ECO:0000313" key="2">
    <source>
        <dbReference type="Proteomes" id="UP000500895"/>
    </source>
</evidence>
<dbReference type="RefSeq" id="WP_244637383.1">
    <property type="nucleotide sequence ID" value="NZ_CP050066.2"/>
</dbReference>